<dbReference type="InterPro" id="IPR002220">
    <property type="entry name" value="DapA-like"/>
</dbReference>
<sequence>MSLFHGLSAFPITPADASGQVDAVALCRVLDPLIEAGVDSIGLLGSTGSYAYLSLTERQRILDLVLHHVVGRVPVIVGIGALRTDASVALAEHARDAGADGLLLAPVSYTPLTEEEVFQHFAAVAAVSDLPLCIYNNPSTTHFTFSLPLLARLAALPGIQAVKMPLPADGDYAGEIARLRAALPDGFAIGYSGDWGALPSLLAGGDAFFSVVGGTVPQPFLRLVRAAMSGDAATATRIDADFAPLWDLFRAFGSIRVVHAAARLLGRADSDPQRPILPLPEAELPRLAEALARLSDH</sequence>
<dbReference type="PRINTS" id="PR00146">
    <property type="entry name" value="DHPICSNTHASE"/>
</dbReference>
<evidence type="ECO:0000256" key="2">
    <source>
        <dbReference type="ARBA" id="ARBA00023239"/>
    </source>
</evidence>
<dbReference type="PANTHER" id="PTHR12128">
    <property type="entry name" value="DIHYDRODIPICOLINATE SYNTHASE"/>
    <property type="match status" value="1"/>
</dbReference>
<dbReference type="Proteomes" id="UP000234530">
    <property type="component" value="Chromosome"/>
</dbReference>
<organism evidence="6 7">
    <name type="scientific">Paracoccus zhejiangensis</name>
    <dbReference type="NCBI Taxonomy" id="1077935"/>
    <lineage>
        <taxon>Bacteria</taxon>
        <taxon>Pseudomonadati</taxon>
        <taxon>Pseudomonadota</taxon>
        <taxon>Alphaproteobacteria</taxon>
        <taxon>Rhodobacterales</taxon>
        <taxon>Paracoccaceae</taxon>
        <taxon>Paracoccus</taxon>
    </lineage>
</organism>
<feature type="active site" description="Schiff-base intermediate with substrate" evidence="4">
    <location>
        <position position="163"/>
    </location>
</feature>
<reference evidence="6 7" key="1">
    <citation type="journal article" date="2013" name="Antonie Van Leeuwenhoek">
        <title>Paracoccus zhejiangensis sp. nov., isolated from activated sludge in wastewater-treatment system.</title>
        <authorList>
            <person name="Wu Z.G."/>
            <person name="Zhang D.F."/>
            <person name="Liu Y.L."/>
            <person name="Wang F."/>
            <person name="Jiang X."/>
            <person name="Li C."/>
            <person name="Li S.P."/>
            <person name="Hong Q."/>
            <person name="Li W.J."/>
        </authorList>
    </citation>
    <scope>NUCLEOTIDE SEQUENCE [LARGE SCALE GENOMIC DNA]</scope>
    <source>
        <strain evidence="6 7">J6</strain>
    </source>
</reference>
<evidence type="ECO:0000313" key="7">
    <source>
        <dbReference type="Proteomes" id="UP000234530"/>
    </source>
</evidence>
<feature type="binding site" evidence="5">
    <location>
        <position position="47"/>
    </location>
    <ligand>
        <name>pyruvate</name>
        <dbReference type="ChEBI" id="CHEBI:15361"/>
    </ligand>
</feature>
<keyword evidence="2 3" id="KW-0456">Lyase</keyword>
<gene>
    <name evidence="6" type="ORF">CX676_04290</name>
</gene>
<dbReference type="SMART" id="SM01130">
    <property type="entry name" value="DHDPS"/>
    <property type="match status" value="1"/>
</dbReference>
<dbReference type="InterPro" id="IPR013785">
    <property type="entry name" value="Aldolase_TIM"/>
</dbReference>
<name>A0A2H5EW25_9RHOB</name>
<dbReference type="SUPFAM" id="SSF51569">
    <property type="entry name" value="Aldolase"/>
    <property type="match status" value="1"/>
</dbReference>
<dbReference type="KEGG" id="pzh:CX676_04290"/>
<evidence type="ECO:0000256" key="5">
    <source>
        <dbReference type="PIRSR" id="PIRSR001365-2"/>
    </source>
</evidence>
<dbReference type="PANTHER" id="PTHR12128:SF66">
    <property type="entry name" value="4-HYDROXY-2-OXOGLUTARATE ALDOLASE, MITOCHONDRIAL"/>
    <property type="match status" value="1"/>
</dbReference>
<evidence type="ECO:0000256" key="1">
    <source>
        <dbReference type="ARBA" id="ARBA00007592"/>
    </source>
</evidence>
<accession>A0A2H5EW25</accession>
<keyword evidence="7" id="KW-1185">Reference proteome</keyword>
<feature type="active site" description="Proton donor/acceptor" evidence="4">
    <location>
        <position position="135"/>
    </location>
</feature>
<dbReference type="EMBL" id="CP025430">
    <property type="protein sequence ID" value="AUH63483.1"/>
    <property type="molecule type" value="Genomic_DNA"/>
</dbReference>
<dbReference type="PIRSF" id="PIRSF001365">
    <property type="entry name" value="DHDPS"/>
    <property type="match status" value="1"/>
</dbReference>
<dbReference type="GO" id="GO:0008840">
    <property type="term" value="F:4-hydroxy-tetrahydrodipicolinate synthase activity"/>
    <property type="evidence" value="ECO:0007669"/>
    <property type="project" value="TreeGrafter"/>
</dbReference>
<dbReference type="RefSeq" id="WP_101751525.1">
    <property type="nucleotide sequence ID" value="NZ_CP025430.1"/>
</dbReference>
<dbReference type="AlphaFoldDB" id="A0A2H5EW25"/>
<proteinExistence type="inferred from homology"/>
<comment type="similarity">
    <text evidence="1 3">Belongs to the DapA family.</text>
</comment>
<protein>
    <submittedName>
        <fullName evidence="6">Dihydrodipicolinate synthase family protein</fullName>
    </submittedName>
</protein>
<dbReference type="Gene3D" id="3.20.20.70">
    <property type="entry name" value="Aldolase class I"/>
    <property type="match status" value="1"/>
</dbReference>
<dbReference type="OrthoDB" id="9778880at2"/>
<evidence type="ECO:0000256" key="3">
    <source>
        <dbReference type="PIRNR" id="PIRNR001365"/>
    </source>
</evidence>
<evidence type="ECO:0000256" key="4">
    <source>
        <dbReference type="PIRSR" id="PIRSR001365-1"/>
    </source>
</evidence>
<dbReference type="Pfam" id="PF00701">
    <property type="entry name" value="DHDPS"/>
    <property type="match status" value="1"/>
</dbReference>
<dbReference type="CDD" id="cd00408">
    <property type="entry name" value="DHDPS-like"/>
    <property type="match status" value="1"/>
</dbReference>
<evidence type="ECO:0000313" key="6">
    <source>
        <dbReference type="EMBL" id="AUH63483.1"/>
    </source>
</evidence>